<feature type="domain" description="Bacterial CdiA-CT RNAse A" evidence="3">
    <location>
        <begin position="315"/>
        <end position="425"/>
    </location>
</feature>
<feature type="domain" description="Peptidoglycan binding-like" evidence="2">
    <location>
        <begin position="34"/>
        <end position="89"/>
    </location>
</feature>
<dbReference type="Pfam" id="PF18431">
    <property type="entry name" value="RNAse_A_bac"/>
    <property type="match status" value="1"/>
</dbReference>
<protein>
    <submittedName>
        <fullName evidence="4">N-acetylmuramoyl-L-alanine amidase cwlH</fullName>
    </submittedName>
</protein>
<dbReference type="SUPFAM" id="SSF47090">
    <property type="entry name" value="PGBD-like"/>
    <property type="match status" value="2"/>
</dbReference>
<dbReference type="AlphaFoldDB" id="A0A1Q5SN99"/>
<evidence type="ECO:0000259" key="3">
    <source>
        <dbReference type="Pfam" id="PF18431"/>
    </source>
</evidence>
<dbReference type="Pfam" id="PF01471">
    <property type="entry name" value="PG_binding_1"/>
    <property type="match status" value="2"/>
</dbReference>
<proteinExistence type="predicted"/>
<evidence type="ECO:0000256" key="1">
    <source>
        <dbReference type="SAM" id="MobiDB-lite"/>
    </source>
</evidence>
<reference evidence="5" key="2">
    <citation type="submission" date="2017-01" db="EMBL/GenBank/DDBJ databases">
        <title>Genome sequencing and annotation of Geobacillus sp. 1017, a Hydrocarbon-Oxidizing Thermophilic Bacterium Isolated from a Heavy Oil Reservoir (China).</title>
        <authorList>
            <person name="Kadnikov V.V."/>
            <person name="Mardanov A.V."/>
            <person name="Poltaraus A.B."/>
            <person name="Sokolova D.S."/>
            <person name="Semenova E.M."/>
            <person name="Ravin N.V."/>
            <person name="Tourova T.P."/>
            <person name="Nazina T.N."/>
        </authorList>
    </citation>
    <scope>NUCLEOTIDE SEQUENCE [LARGE SCALE GENOMIC DNA]</scope>
    <source>
        <strain evidence="5">1017</strain>
    </source>
</reference>
<dbReference type="PANTHER" id="PTHR41533">
    <property type="entry name" value="L,D-TRANSPEPTIDASE HI_1667-RELATED"/>
    <property type="match status" value="1"/>
</dbReference>
<dbReference type="InterPro" id="IPR002477">
    <property type="entry name" value="Peptidoglycan-bd-like"/>
</dbReference>
<feature type="compositionally biased region" description="Polar residues" evidence="1">
    <location>
        <begin position="97"/>
        <end position="117"/>
    </location>
</feature>
<dbReference type="EMBL" id="MQMG01000056">
    <property type="protein sequence ID" value="OKO89452.1"/>
    <property type="molecule type" value="Genomic_DNA"/>
</dbReference>
<dbReference type="InterPro" id="IPR036366">
    <property type="entry name" value="PGBDSf"/>
</dbReference>
<organism evidence="4 5">
    <name type="scientific">Geobacillus proteiniphilus</name>
    <dbReference type="NCBI Taxonomy" id="860353"/>
    <lineage>
        <taxon>Bacteria</taxon>
        <taxon>Bacillati</taxon>
        <taxon>Bacillota</taxon>
        <taxon>Bacilli</taxon>
        <taxon>Bacillales</taxon>
        <taxon>Anoxybacillaceae</taxon>
        <taxon>Geobacillus</taxon>
    </lineage>
</organism>
<reference evidence="4 5" key="1">
    <citation type="submission" date="2016-11" db="EMBL/GenBank/DDBJ databases">
        <authorList>
            <person name="Kadnikov V."/>
            <person name="Nazina T."/>
        </authorList>
    </citation>
    <scope>NUCLEOTIDE SEQUENCE [LARGE SCALE GENOMIC DNA]</scope>
    <source>
        <strain evidence="4 5">1017</strain>
    </source>
</reference>
<evidence type="ECO:0000313" key="4">
    <source>
        <dbReference type="EMBL" id="OKO89452.1"/>
    </source>
</evidence>
<dbReference type="InterPro" id="IPR036365">
    <property type="entry name" value="PGBD-like_sf"/>
</dbReference>
<dbReference type="CDD" id="cd20684">
    <property type="entry name" value="CdiA-CT_Yk_RNaseA-like"/>
    <property type="match status" value="1"/>
</dbReference>
<accession>A0A1Q5SN99</accession>
<dbReference type="Proteomes" id="UP000186030">
    <property type="component" value="Unassembled WGS sequence"/>
</dbReference>
<feature type="domain" description="Peptidoglycan binding-like" evidence="2">
    <location>
        <begin position="122"/>
        <end position="176"/>
    </location>
</feature>
<evidence type="ECO:0000259" key="2">
    <source>
        <dbReference type="Pfam" id="PF01471"/>
    </source>
</evidence>
<comment type="caution">
    <text evidence="4">The sequence shown here is derived from an EMBL/GenBank/DDBJ whole genome shotgun (WGS) entry which is preliminary data.</text>
</comment>
<name>A0A1Q5SN99_9BACL</name>
<feature type="region of interest" description="Disordered" evidence="1">
    <location>
        <begin position="97"/>
        <end position="120"/>
    </location>
</feature>
<dbReference type="Gene3D" id="1.10.101.10">
    <property type="entry name" value="PGBD-like superfamily/PGBD"/>
    <property type="match status" value="2"/>
</dbReference>
<gene>
    <name evidence="4" type="ORF">BRO54_3313</name>
</gene>
<dbReference type="PANTHER" id="PTHR41533:SF1">
    <property type="entry name" value="L,D-TRANSPEPTIDASE YCBB-RELATED"/>
    <property type="match status" value="1"/>
</dbReference>
<sequence length="427" mass="47378">MMYVVDGTSRIIYYPSNYTNYLWSGQTLKRGDRNDYVKTLQSWLYKAGFNPGGIDGVYGANTEKAVKEFQKKVGITADGIAGKQTYQALQEYVRTQTTVSRSNSSGSDDHWTGQTLREGSKGEAVKELQRMLNSAGYNVKVDGVYGSETEGAVRSFQKSVGISVDGVAGAQTYRSLKSYISSKANKGVTVDISKEAQRLQKEAEEKKKQELAKSLMDVVTDFVPVVGQFKDAYNLVNTLFNPNATAKEVGLALFAFIPVIGDLKDLKNIGKAVDVIKSTVKKGTDKIDDAAVKFISDKINNIDAGTLLNYSEDKGHTILKHVSLKDNELIDRMKSERKDVSTYTNKTTANNVIELTIKANADKIADWLLNSESTTLSLNYKYKHPVGRGVKKGANKIDYDLRNTFTLLKRDPNSPYGFYIVTSYPKW</sequence>
<dbReference type="InterPro" id="IPR041436">
    <property type="entry name" value="RNAse_A_bac"/>
</dbReference>
<evidence type="ECO:0000313" key="5">
    <source>
        <dbReference type="Proteomes" id="UP000186030"/>
    </source>
</evidence>
<dbReference type="InterPro" id="IPR052905">
    <property type="entry name" value="LD-transpeptidase_YkuD-like"/>
</dbReference>